<dbReference type="InterPro" id="IPR002125">
    <property type="entry name" value="CMP_dCMP_dom"/>
</dbReference>
<proteinExistence type="predicted"/>
<evidence type="ECO:0000313" key="5">
    <source>
        <dbReference type="Proteomes" id="UP000294299"/>
    </source>
</evidence>
<dbReference type="Pfam" id="PF00383">
    <property type="entry name" value="dCMP_cyt_deam_1"/>
    <property type="match status" value="1"/>
</dbReference>
<dbReference type="PANTHER" id="PTHR11086">
    <property type="entry name" value="DEOXYCYTIDYLATE DEAMINASE-RELATED"/>
    <property type="match status" value="1"/>
</dbReference>
<dbReference type="PROSITE" id="PS51747">
    <property type="entry name" value="CYT_DCMP_DEAMINASES_2"/>
    <property type="match status" value="1"/>
</dbReference>
<feature type="domain" description="CMP/dCMP-type deaminase" evidence="3">
    <location>
        <begin position="13"/>
        <end position="149"/>
    </location>
</feature>
<gene>
    <name evidence="4" type="ORF">NFRAN_1791</name>
</gene>
<dbReference type="EMBL" id="LR216287">
    <property type="protein sequence ID" value="VFJ14113.1"/>
    <property type="molecule type" value="Genomic_DNA"/>
</dbReference>
<evidence type="ECO:0000259" key="3">
    <source>
        <dbReference type="PROSITE" id="PS51747"/>
    </source>
</evidence>
<organism evidence="4 5">
    <name type="scientific">Candidatus Nitrosocosmicus franklandianus</name>
    <dbReference type="NCBI Taxonomy" id="1798806"/>
    <lineage>
        <taxon>Archaea</taxon>
        <taxon>Nitrososphaerota</taxon>
        <taxon>Nitrososphaeria</taxon>
        <taxon>Nitrososphaerales</taxon>
        <taxon>Nitrososphaeraceae</taxon>
        <taxon>Candidatus Nitrosocosmicus</taxon>
    </lineage>
</organism>
<dbReference type="GO" id="GO:0004132">
    <property type="term" value="F:dCMP deaminase activity"/>
    <property type="evidence" value="ECO:0007669"/>
    <property type="project" value="InterPro"/>
</dbReference>
<keyword evidence="2" id="KW-0378">Hydrolase</keyword>
<dbReference type="CDD" id="cd01286">
    <property type="entry name" value="deoxycytidylate_deaminase"/>
    <property type="match status" value="1"/>
</dbReference>
<accession>A0A484IA45</accession>
<dbReference type="InterPro" id="IPR035105">
    <property type="entry name" value="Deoxycytidylate_deaminase_dom"/>
</dbReference>
<evidence type="ECO:0000313" key="4">
    <source>
        <dbReference type="EMBL" id="VFJ14113.1"/>
    </source>
</evidence>
<dbReference type="PANTHER" id="PTHR11086:SF18">
    <property type="entry name" value="DEOXYCYTIDYLATE DEAMINASE"/>
    <property type="match status" value="1"/>
</dbReference>
<dbReference type="AlphaFoldDB" id="A0A484IA45"/>
<evidence type="ECO:0000256" key="2">
    <source>
        <dbReference type="ARBA" id="ARBA00022801"/>
    </source>
</evidence>
<dbReference type="Gene3D" id="3.40.140.10">
    <property type="entry name" value="Cytidine Deaminase, domain 2"/>
    <property type="match status" value="1"/>
</dbReference>
<protein>
    <submittedName>
        <fullName evidence="4">tRNA-specific adenosine deaminase</fullName>
    </submittedName>
</protein>
<sequence>MKDLSVSGFDRPDWDTYFMIQAFLARLRANCLTRQIGAVIVKNNRQISTGYNGTPSGFPNCYEGGCKRCSDRINGTIKSGEDLERCICVHAEANAIMQCVMFGNAGSTKNATLYSTLSPCIECSKMAITVGINRVVILTRYAEDGTQILRQAGVKIKQIDLSKLEPWTNKLFS</sequence>
<evidence type="ECO:0000256" key="1">
    <source>
        <dbReference type="ARBA" id="ARBA00001947"/>
    </source>
</evidence>
<dbReference type="GeneID" id="39421101"/>
<dbReference type="Proteomes" id="UP000294299">
    <property type="component" value="Chromosome NFRAN"/>
</dbReference>
<dbReference type="InterPro" id="IPR016473">
    <property type="entry name" value="dCMP_deaminase"/>
</dbReference>
<dbReference type="OrthoDB" id="7284at2157"/>
<dbReference type="InterPro" id="IPR016193">
    <property type="entry name" value="Cytidine_deaminase-like"/>
</dbReference>
<dbReference type="GO" id="GO:0006220">
    <property type="term" value="P:pyrimidine nucleotide metabolic process"/>
    <property type="evidence" value="ECO:0007669"/>
    <property type="project" value="InterPro"/>
</dbReference>
<keyword evidence="5" id="KW-1185">Reference proteome</keyword>
<dbReference type="SUPFAM" id="SSF53927">
    <property type="entry name" value="Cytidine deaminase-like"/>
    <property type="match status" value="1"/>
</dbReference>
<dbReference type="RefSeq" id="WP_134484300.1">
    <property type="nucleotide sequence ID" value="NZ_LR216287.1"/>
</dbReference>
<dbReference type="GO" id="GO:0005737">
    <property type="term" value="C:cytoplasm"/>
    <property type="evidence" value="ECO:0007669"/>
    <property type="project" value="TreeGrafter"/>
</dbReference>
<dbReference type="PIRSF" id="PIRSF006019">
    <property type="entry name" value="dCMP_deaminase"/>
    <property type="match status" value="1"/>
</dbReference>
<dbReference type="InterPro" id="IPR015517">
    <property type="entry name" value="dCMP_deaminase-rel"/>
</dbReference>
<name>A0A484IA45_9ARCH</name>
<dbReference type="GO" id="GO:0008270">
    <property type="term" value="F:zinc ion binding"/>
    <property type="evidence" value="ECO:0007669"/>
    <property type="project" value="InterPro"/>
</dbReference>
<dbReference type="KEGG" id="nfn:NFRAN_1791"/>
<reference evidence="4 5" key="1">
    <citation type="submission" date="2019-02" db="EMBL/GenBank/DDBJ databases">
        <authorList>
            <person name="Lehtovirta-Morley E L."/>
        </authorList>
    </citation>
    <scope>NUCLEOTIDE SEQUENCE [LARGE SCALE GENOMIC DNA]</scope>
    <source>
        <strain evidence="4">NFRAN1</strain>
    </source>
</reference>
<comment type="cofactor">
    <cofactor evidence="1">
        <name>Zn(2+)</name>
        <dbReference type="ChEBI" id="CHEBI:29105"/>
    </cofactor>
</comment>